<dbReference type="Pfam" id="PF00359">
    <property type="entry name" value="PTS_EIIA_2"/>
    <property type="match status" value="1"/>
</dbReference>
<dbReference type="GO" id="GO:0009401">
    <property type="term" value="P:phosphoenolpyruvate-dependent sugar phosphotransferase system"/>
    <property type="evidence" value="ECO:0007669"/>
    <property type="project" value="UniProtKB-KW"/>
</dbReference>
<accession>A0AB39BQ60</accession>
<dbReference type="PROSITE" id="PS00372">
    <property type="entry name" value="PTS_EIIA_TYPE_2_HIS"/>
    <property type="match status" value="1"/>
</dbReference>
<evidence type="ECO:0000256" key="5">
    <source>
        <dbReference type="ARBA" id="ARBA00022597"/>
    </source>
</evidence>
<evidence type="ECO:0000256" key="7">
    <source>
        <dbReference type="ARBA" id="ARBA00022683"/>
    </source>
</evidence>
<evidence type="ECO:0000256" key="11">
    <source>
        <dbReference type="ARBA" id="ARBA00030962"/>
    </source>
</evidence>
<keyword evidence="4" id="KW-0597">Phosphoprotein</keyword>
<proteinExistence type="predicted"/>
<evidence type="ECO:0000259" key="12">
    <source>
        <dbReference type="PROSITE" id="PS51094"/>
    </source>
</evidence>
<dbReference type="InterPro" id="IPR002178">
    <property type="entry name" value="PTS_EIIA_type-2_dom"/>
</dbReference>
<sequence>MAKAVLQLDNILFGEQVQSKEEAIRKVGGLLIKNGYVNEEYVNKMMDREALTSTYMGNFLAIPHGTEEAKKEVVESGITIMLLDKPIDWDGNEVKLVIGIAGKGDEHLSILSNIAITCSDEETLEQILSADSKETLMNFFQEVE</sequence>
<evidence type="ECO:0000256" key="10">
    <source>
        <dbReference type="ARBA" id="ARBA00030956"/>
    </source>
</evidence>
<evidence type="ECO:0000256" key="3">
    <source>
        <dbReference type="ARBA" id="ARBA00022448"/>
    </source>
</evidence>
<dbReference type="InterPro" id="IPR016152">
    <property type="entry name" value="PTrfase/Anion_transptr"/>
</dbReference>
<dbReference type="InterPro" id="IPR050893">
    <property type="entry name" value="Sugar_PTS"/>
</dbReference>
<dbReference type="CDD" id="cd00211">
    <property type="entry name" value="PTS_IIA_fru"/>
    <property type="match status" value="1"/>
</dbReference>
<evidence type="ECO:0000313" key="13">
    <source>
        <dbReference type="EMBL" id="XDI35824.1"/>
    </source>
</evidence>
<protein>
    <recommendedName>
        <fullName evidence="2">Mannitol-specific phosphotransferase enzyme IIA component</fullName>
    </recommendedName>
    <alternativeName>
        <fullName evidence="10">EIIA</fullName>
    </alternativeName>
    <alternativeName>
        <fullName evidence="11">EIII</fullName>
    </alternativeName>
    <alternativeName>
        <fullName evidence="9">PTS system mannitol-specific EIIA component</fullName>
    </alternativeName>
</protein>
<dbReference type="AlphaFoldDB" id="A0AB39BQ60"/>
<organism evidence="13">
    <name type="scientific">Alkalihalophilus sp. As8PL</name>
    <dbReference type="NCBI Taxonomy" id="3237103"/>
    <lineage>
        <taxon>Bacteria</taxon>
        <taxon>Bacillati</taxon>
        <taxon>Bacillota</taxon>
        <taxon>Bacilli</taxon>
        <taxon>Bacillales</taxon>
        <taxon>Bacillaceae</taxon>
        <taxon>Alkalihalophilus</taxon>
    </lineage>
</organism>
<feature type="domain" description="PTS EIIA type-2" evidence="12">
    <location>
        <begin position="4"/>
        <end position="143"/>
    </location>
</feature>
<dbReference type="GO" id="GO:0016301">
    <property type="term" value="F:kinase activity"/>
    <property type="evidence" value="ECO:0007669"/>
    <property type="project" value="UniProtKB-KW"/>
</dbReference>
<name>A0AB39BQ60_9BACI</name>
<keyword evidence="5 13" id="KW-0762">Sugar transport</keyword>
<evidence type="ECO:0000256" key="2">
    <source>
        <dbReference type="ARBA" id="ARBA00014783"/>
    </source>
</evidence>
<keyword evidence="3" id="KW-0813">Transport</keyword>
<dbReference type="PROSITE" id="PS51094">
    <property type="entry name" value="PTS_EIIA_TYPE_2"/>
    <property type="match status" value="1"/>
</dbReference>
<comment type="function">
    <text evidence="1">The phosphoenolpyruvate-dependent sugar phosphotransferase system (sugar PTS), a major carbohydrate active transport system, catalyzes the phosphorylation of incoming sugar substrates concomitantly with their translocation across the cell membrane. The enzyme II CmtAB PTS system is involved in D-mannitol transport.</text>
</comment>
<dbReference type="GO" id="GO:0005886">
    <property type="term" value="C:plasma membrane"/>
    <property type="evidence" value="ECO:0007669"/>
    <property type="project" value="TreeGrafter"/>
</dbReference>
<dbReference type="RefSeq" id="WP_368503359.1">
    <property type="nucleotide sequence ID" value="NZ_CP162551.1"/>
</dbReference>
<evidence type="ECO:0000256" key="1">
    <source>
        <dbReference type="ARBA" id="ARBA00002434"/>
    </source>
</evidence>
<dbReference type="SUPFAM" id="SSF55804">
    <property type="entry name" value="Phoshotransferase/anion transport protein"/>
    <property type="match status" value="1"/>
</dbReference>
<keyword evidence="8" id="KW-0418">Kinase</keyword>
<evidence type="ECO:0000256" key="4">
    <source>
        <dbReference type="ARBA" id="ARBA00022553"/>
    </source>
</evidence>
<evidence type="ECO:0000256" key="8">
    <source>
        <dbReference type="ARBA" id="ARBA00022777"/>
    </source>
</evidence>
<dbReference type="PANTHER" id="PTHR30181">
    <property type="entry name" value="MANNITOL PERMEASE IIC COMPONENT"/>
    <property type="match status" value="1"/>
</dbReference>
<evidence type="ECO:0000256" key="9">
    <source>
        <dbReference type="ARBA" id="ARBA00029908"/>
    </source>
</evidence>
<dbReference type="EMBL" id="CP162551">
    <property type="protein sequence ID" value="XDI35824.1"/>
    <property type="molecule type" value="Genomic_DNA"/>
</dbReference>
<dbReference type="GO" id="GO:0090563">
    <property type="term" value="F:protein-phosphocysteine-sugar phosphotransferase activity"/>
    <property type="evidence" value="ECO:0007669"/>
    <property type="project" value="TreeGrafter"/>
</dbReference>
<evidence type="ECO:0000256" key="6">
    <source>
        <dbReference type="ARBA" id="ARBA00022679"/>
    </source>
</evidence>
<reference evidence="13" key="1">
    <citation type="submission" date="2024-07" db="EMBL/GenBank/DDBJ databases">
        <title>Identification and characteristics of an arsenic-resistant bacterial isolate, which belongs to a novel species.</title>
        <authorList>
            <person name="Juszczyk A."/>
            <person name="Kowalczyk A."/>
            <person name="Was K."/>
            <person name="Kosowicz W."/>
            <person name="Budzyn A."/>
            <person name="Latowski D."/>
        </authorList>
    </citation>
    <scope>NUCLEOTIDE SEQUENCE</scope>
    <source>
        <strain evidence="13">As8PL</strain>
    </source>
</reference>
<keyword evidence="7" id="KW-0598">Phosphotransferase system</keyword>
<dbReference type="Gene3D" id="3.40.930.10">
    <property type="entry name" value="Mannitol-specific EII, Chain A"/>
    <property type="match status" value="1"/>
</dbReference>
<gene>
    <name evidence="13" type="ORF">AB3N04_14065</name>
</gene>
<dbReference type="PANTHER" id="PTHR30181:SF2">
    <property type="entry name" value="PTS SYSTEM MANNITOL-SPECIFIC EIICBA COMPONENT"/>
    <property type="match status" value="1"/>
</dbReference>
<keyword evidence="6" id="KW-0808">Transferase</keyword>